<dbReference type="GO" id="GO:0043590">
    <property type="term" value="C:bacterial nucleoid"/>
    <property type="evidence" value="ECO:0007669"/>
    <property type="project" value="TreeGrafter"/>
</dbReference>
<dbReference type="Pfam" id="PF02565">
    <property type="entry name" value="RecO_C"/>
    <property type="match status" value="1"/>
</dbReference>
<dbReference type="InterPro" id="IPR042242">
    <property type="entry name" value="RecO_C"/>
</dbReference>
<evidence type="ECO:0000256" key="5">
    <source>
        <dbReference type="ARBA" id="ARBA00023204"/>
    </source>
</evidence>
<evidence type="ECO:0000256" key="2">
    <source>
        <dbReference type="ARBA" id="ARBA00021310"/>
    </source>
</evidence>
<feature type="domain" description="DNA replication/recombination mediator RecO N-terminal" evidence="8">
    <location>
        <begin position="18"/>
        <end position="87"/>
    </location>
</feature>
<keyword evidence="3 7" id="KW-0227">DNA damage</keyword>
<dbReference type="Proteomes" id="UP000178935">
    <property type="component" value="Unassembled WGS sequence"/>
</dbReference>
<dbReference type="PANTHER" id="PTHR33991:SF1">
    <property type="entry name" value="DNA REPAIR PROTEIN RECO"/>
    <property type="match status" value="1"/>
</dbReference>
<sequence>MTKAPTAYQFIYIKDNFMALQYKTKGFIYKKRDRGEADRIFTVFTYDFGKINVWAKSIRKINSKLKSGIDIFYLSDIEFVQGKKRTLTDAVLINKFTEITKTPEKFIIAKKVAKLLDDFVKGEQHDHEIFNLINETFEKLNQLSCRRHCDGIAIPEAIQSKGTNSRLPRSPNELAHNDGKIRSQLLYLSFAWNFFAILGYKPQIINCAHCHSKLNEKELYFSNKDGGVICKNCYVPNTLDSRFSPHFAGEAGRGNDIVINSDIIKILRIIFKNDWEILLKLKINLETQKQLNQISKNYYLYLLSNHKFSK</sequence>
<accession>A0A1G2JQN1</accession>
<name>A0A1G2JQN1_9BACT</name>
<reference evidence="9 10" key="1">
    <citation type="journal article" date="2016" name="Nat. Commun.">
        <title>Thousands of microbial genomes shed light on interconnected biogeochemical processes in an aquifer system.</title>
        <authorList>
            <person name="Anantharaman K."/>
            <person name="Brown C.T."/>
            <person name="Hug L.A."/>
            <person name="Sharon I."/>
            <person name="Castelle C.J."/>
            <person name="Probst A.J."/>
            <person name="Thomas B.C."/>
            <person name="Singh A."/>
            <person name="Wilkins M.J."/>
            <person name="Karaoz U."/>
            <person name="Brodie E.L."/>
            <person name="Williams K.H."/>
            <person name="Hubbard S.S."/>
            <person name="Banfield J.F."/>
        </authorList>
    </citation>
    <scope>NUCLEOTIDE SEQUENCE [LARGE SCALE GENOMIC DNA]</scope>
</reference>
<evidence type="ECO:0000256" key="4">
    <source>
        <dbReference type="ARBA" id="ARBA00023172"/>
    </source>
</evidence>
<dbReference type="PANTHER" id="PTHR33991">
    <property type="entry name" value="DNA REPAIR PROTEIN RECO"/>
    <property type="match status" value="1"/>
</dbReference>
<dbReference type="GO" id="GO:0006302">
    <property type="term" value="P:double-strand break repair"/>
    <property type="evidence" value="ECO:0007669"/>
    <property type="project" value="TreeGrafter"/>
</dbReference>
<dbReference type="Gene3D" id="2.40.50.140">
    <property type="entry name" value="Nucleic acid-binding proteins"/>
    <property type="match status" value="1"/>
</dbReference>
<dbReference type="InterPro" id="IPR012340">
    <property type="entry name" value="NA-bd_OB-fold"/>
</dbReference>
<dbReference type="SUPFAM" id="SSF50249">
    <property type="entry name" value="Nucleic acid-binding proteins"/>
    <property type="match status" value="1"/>
</dbReference>
<dbReference type="AlphaFoldDB" id="A0A1G2JQN1"/>
<evidence type="ECO:0000256" key="7">
    <source>
        <dbReference type="HAMAP-Rule" id="MF_00201"/>
    </source>
</evidence>
<dbReference type="InterPro" id="IPR022572">
    <property type="entry name" value="DNA_rep/recomb_RecO_N"/>
</dbReference>
<protein>
    <recommendedName>
        <fullName evidence="2 7">DNA repair protein RecO</fullName>
    </recommendedName>
    <alternativeName>
        <fullName evidence="6 7">Recombination protein O</fullName>
    </alternativeName>
</protein>
<evidence type="ECO:0000313" key="9">
    <source>
        <dbReference type="EMBL" id="OGZ89457.1"/>
    </source>
</evidence>
<organism evidence="9 10">
    <name type="scientific">Candidatus Staskawiczbacteria bacterium RIFOXYD1_FULL_32_13</name>
    <dbReference type="NCBI Taxonomy" id="1802234"/>
    <lineage>
        <taxon>Bacteria</taxon>
        <taxon>Candidatus Staskawicziibacteriota</taxon>
    </lineage>
</organism>
<evidence type="ECO:0000256" key="6">
    <source>
        <dbReference type="ARBA" id="ARBA00033409"/>
    </source>
</evidence>
<dbReference type="EMBL" id="MHPU01000007">
    <property type="protein sequence ID" value="OGZ89457.1"/>
    <property type="molecule type" value="Genomic_DNA"/>
</dbReference>
<evidence type="ECO:0000256" key="1">
    <source>
        <dbReference type="ARBA" id="ARBA00007452"/>
    </source>
</evidence>
<dbReference type="InterPro" id="IPR037278">
    <property type="entry name" value="ARFGAP/RecO"/>
</dbReference>
<evidence type="ECO:0000313" key="10">
    <source>
        <dbReference type="Proteomes" id="UP000178935"/>
    </source>
</evidence>
<keyword evidence="4 7" id="KW-0233">DNA recombination</keyword>
<dbReference type="GO" id="GO:0006310">
    <property type="term" value="P:DNA recombination"/>
    <property type="evidence" value="ECO:0007669"/>
    <property type="project" value="UniProtKB-UniRule"/>
</dbReference>
<keyword evidence="5 7" id="KW-0234">DNA repair</keyword>
<dbReference type="SUPFAM" id="SSF57863">
    <property type="entry name" value="ArfGap/RecO-like zinc finger"/>
    <property type="match status" value="1"/>
</dbReference>
<evidence type="ECO:0000259" key="8">
    <source>
        <dbReference type="Pfam" id="PF11967"/>
    </source>
</evidence>
<dbReference type="Pfam" id="PF11967">
    <property type="entry name" value="RecO_N"/>
    <property type="match status" value="1"/>
</dbReference>
<comment type="caution">
    <text evidence="9">The sequence shown here is derived from an EMBL/GenBank/DDBJ whole genome shotgun (WGS) entry which is preliminary data.</text>
</comment>
<comment type="function">
    <text evidence="7">Involved in DNA repair and RecF pathway recombination.</text>
</comment>
<dbReference type="HAMAP" id="MF_00201">
    <property type="entry name" value="RecO"/>
    <property type="match status" value="1"/>
</dbReference>
<proteinExistence type="inferred from homology"/>
<comment type="similarity">
    <text evidence="1 7">Belongs to the RecO family.</text>
</comment>
<dbReference type="NCBIfam" id="TIGR00613">
    <property type="entry name" value="reco"/>
    <property type="match status" value="1"/>
</dbReference>
<gene>
    <name evidence="7" type="primary">recO</name>
    <name evidence="9" type="ORF">A2561_01615</name>
</gene>
<evidence type="ECO:0000256" key="3">
    <source>
        <dbReference type="ARBA" id="ARBA00022763"/>
    </source>
</evidence>
<dbReference type="Gene3D" id="1.20.1440.120">
    <property type="entry name" value="Recombination protein O, C-terminal domain"/>
    <property type="match status" value="1"/>
</dbReference>
<dbReference type="InterPro" id="IPR003717">
    <property type="entry name" value="RecO"/>
</dbReference>